<sequence length="70" mass="8162">MVALKQRKRRDSDRKLRSSGNQRSFWKLGDYCSVVRSVKASSTYNTFQHFGYVLVLNKSRGVCCPVDHFF</sequence>
<dbReference type="Proteomes" id="UP000024635">
    <property type="component" value="Unassembled WGS sequence"/>
</dbReference>
<evidence type="ECO:0000256" key="1">
    <source>
        <dbReference type="SAM" id="MobiDB-lite"/>
    </source>
</evidence>
<reference evidence="3" key="1">
    <citation type="journal article" date="2015" name="Nat. Genet.">
        <title>The genome and transcriptome of the zoonotic hookworm Ancylostoma ceylanicum identify infection-specific gene families.</title>
        <authorList>
            <person name="Schwarz E.M."/>
            <person name="Hu Y."/>
            <person name="Antoshechkin I."/>
            <person name="Miller M.M."/>
            <person name="Sternberg P.W."/>
            <person name="Aroian R.V."/>
        </authorList>
    </citation>
    <scope>NUCLEOTIDE SEQUENCE</scope>
    <source>
        <strain evidence="3">HY135</strain>
    </source>
</reference>
<organism evidence="2 3">
    <name type="scientific">Ancylostoma ceylanicum</name>
    <dbReference type="NCBI Taxonomy" id="53326"/>
    <lineage>
        <taxon>Eukaryota</taxon>
        <taxon>Metazoa</taxon>
        <taxon>Ecdysozoa</taxon>
        <taxon>Nematoda</taxon>
        <taxon>Chromadorea</taxon>
        <taxon>Rhabditida</taxon>
        <taxon>Rhabditina</taxon>
        <taxon>Rhabditomorpha</taxon>
        <taxon>Strongyloidea</taxon>
        <taxon>Ancylostomatidae</taxon>
        <taxon>Ancylostomatinae</taxon>
        <taxon>Ancylostoma</taxon>
    </lineage>
</organism>
<comment type="caution">
    <text evidence="2">The sequence shown here is derived from an EMBL/GenBank/DDBJ whole genome shotgun (WGS) entry which is preliminary data.</text>
</comment>
<name>A0A016W537_9BILA</name>
<accession>A0A016W537</accession>
<gene>
    <name evidence="2" type="primary">Acey_s1485.g3894</name>
    <name evidence="2" type="ORF">Y032_1485g3894</name>
</gene>
<feature type="region of interest" description="Disordered" evidence="1">
    <location>
        <begin position="1"/>
        <end position="20"/>
    </location>
</feature>
<evidence type="ECO:0000313" key="2">
    <source>
        <dbReference type="EMBL" id="EYC34765.1"/>
    </source>
</evidence>
<dbReference type="EMBL" id="JARK01001084">
    <property type="protein sequence ID" value="EYC34765.1"/>
    <property type="molecule type" value="Genomic_DNA"/>
</dbReference>
<proteinExistence type="predicted"/>
<protein>
    <submittedName>
        <fullName evidence="2">Uncharacterized protein</fullName>
    </submittedName>
</protein>
<keyword evidence="3" id="KW-1185">Reference proteome</keyword>
<evidence type="ECO:0000313" key="3">
    <source>
        <dbReference type="Proteomes" id="UP000024635"/>
    </source>
</evidence>
<dbReference type="AlphaFoldDB" id="A0A016W537"/>